<accession>A0A821E5W1</accession>
<organism evidence="1 2">
    <name type="scientific">Rotaria socialis</name>
    <dbReference type="NCBI Taxonomy" id="392032"/>
    <lineage>
        <taxon>Eukaryota</taxon>
        <taxon>Metazoa</taxon>
        <taxon>Spiralia</taxon>
        <taxon>Gnathifera</taxon>
        <taxon>Rotifera</taxon>
        <taxon>Eurotatoria</taxon>
        <taxon>Bdelloidea</taxon>
        <taxon>Philodinida</taxon>
        <taxon>Philodinidae</taxon>
        <taxon>Rotaria</taxon>
    </lineage>
</organism>
<proteinExistence type="predicted"/>
<protein>
    <submittedName>
        <fullName evidence="1">Uncharacterized protein</fullName>
    </submittedName>
</protein>
<sequence>IHQIPTLLNQTLASIFAGAGQAGQVVVQQLLNLVGSHPQRMFLPLLLSIMIKRISF</sequence>
<dbReference type="EMBL" id="CAJOBO010018195">
    <property type="protein sequence ID" value="CAF4630292.1"/>
    <property type="molecule type" value="Genomic_DNA"/>
</dbReference>
<dbReference type="AlphaFoldDB" id="A0A821E5W1"/>
<gene>
    <name evidence="1" type="ORF">HFQ381_LOCUS34659</name>
</gene>
<feature type="non-terminal residue" evidence="1">
    <location>
        <position position="1"/>
    </location>
</feature>
<comment type="caution">
    <text evidence="1">The sequence shown here is derived from an EMBL/GenBank/DDBJ whole genome shotgun (WGS) entry which is preliminary data.</text>
</comment>
<evidence type="ECO:0000313" key="1">
    <source>
        <dbReference type="EMBL" id="CAF4630292.1"/>
    </source>
</evidence>
<dbReference type="Proteomes" id="UP000663851">
    <property type="component" value="Unassembled WGS sequence"/>
</dbReference>
<reference evidence="1" key="1">
    <citation type="submission" date="2021-02" db="EMBL/GenBank/DDBJ databases">
        <authorList>
            <person name="Nowell W R."/>
        </authorList>
    </citation>
    <scope>NUCLEOTIDE SEQUENCE</scope>
</reference>
<evidence type="ECO:0000313" key="2">
    <source>
        <dbReference type="Proteomes" id="UP000663851"/>
    </source>
</evidence>
<name>A0A821E5W1_9BILA</name>